<dbReference type="GO" id="GO:0046872">
    <property type="term" value="F:metal ion binding"/>
    <property type="evidence" value="ECO:0007669"/>
    <property type="project" value="UniProtKB-KW"/>
</dbReference>
<evidence type="ECO:0000256" key="4">
    <source>
        <dbReference type="ARBA" id="ARBA00023004"/>
    </source>
</evidence>
<evidence type="ECO:0000259" key="6">
    <source>
        <dbReference type="PROSITE" id="PS51332"/>
    </source>
</evidence>
<feature type="domain" description="B12-binding" evidence="6">
    <location>
        <begin position="2"/>
        <end position="141"/>
    </location>
</feature>
<evidence type="ECO:0000256" key="5">
    <source>
        <dbReference type="ARBA" id="ARBA00023014"/>
    </source>
</evidence>
<keyword evidence="3" id="KW-0479">Metal-binding</keyword>
<dbReference type="PANTHER" id="PTHR43409:SF7">
    <property type="entry name" value="BLL1977 PROTEIN"/>
    <property type="match status" value="1"/>
</dbReference>
<protein>
    <recommendedName>
        <fullName evidence="6">B12-binding domain-containing protein</fullName>
    </recommendedName>
</protein>
<evidence type="ECO:0000256" key="1">
    <source>
        <dbReference type="ARBA" id="ARBA00001966"/>
    </source>
</evidence>
<evidence type="ECO:0000256" key="2">
    <source>
        <dbReference type="ARBA" id="ARBA00022691"/>
    </source>
</evidence>
<dbReference type="EMBL" id="LFWV01000006">
    <property type="protein sequence ID" value="KON32291.1"/>
    <property type="molecule type" value="Genomic_DNA"/>
</dbReference>
<dbReference type="Gene3D" id="3.40.50.280">
    <property type="entry name" value="Cobalamin-binding domain"/>
    <property type="match status" value="1"/>
</dbReference>
<dbReference type="Pfam" id="PF02310">
    <property type="entry name" value="B12-binding"/>
    <property type="match status" value="1"/>
</dbReference>
<keyword evidence="5" id="KW-0411">Iron-sulfur</keyword>
<dbReference type="Proteomes" id="UP000054016">
    <property type="component" value="Unassembled WGS sequence"/>
</dbReference>
<evidence type="ECO:0000256" key="3">
    <source>
        <dbReference type="ARBA" id="ARBA00022723"/>
    </source>
</evidence>
<dbReference type="PANTHER" id="PTHR43409">
    <property type="entry name" value="ANAEROBIC MAGNESIUM-PROTOPORPHYRIN IX MONOMETHYL ESTER CYCLASE-RELATED"/>
    <property type="match status" value="1"/>
</dbReference>
<evidence type="ECO:0000313" key="7">
    <source>
        <dbReference type="EMBL" id="KON32291.1"/>
    </source>
</evidence>
<sequence length="193" mass="21491">MKITLVNPPYPPTAHSHPPFIPLGIAYLGAVAEQAGHEVTIIDCQAEKLTYEAFRARIARTPSEVVGVTATTLLYKSAMKLITIAKQTQPQTVTLLGGSHGTFWDENALNEHPSLDIVVRREGEQTFVELLENLQNQSDLRGLLGITYRNKDKITRNADRPFIEDLDSLPFPAHHLLPLKNLKHNGKILFPLV</sequence>
<reference evidence="8" key="1">
    <citation type="submission" date="2015-06" db="EMBL/GenBank/DDBJ databases">
        <title>New insights into the roles of widespread benthic archaea in carbon and nitrogen cycling.</title>
        <authorList>
            <person name="Lazar C.S."/>
            <person name="Baker B.J."/>
            <person name="Seitz K.W."/>
            <person name="Hyde A.S."/>
            <person name="Dick G.J."/>
            <person name="Hinrichs K.-U."/>
            <person name="Teske A.P."/>
        </authorList>
    </citation>
    <scope>NUCLEOTIDE SEQUENCE [LARGE SCALE GENOMIC DNA]</scope>
</reference>
<dbReference type="GO" id="GO:0051536">
    <property type="term" value="F:iron-sulfur cluster binding"/>
    <property type="evidence" value="ECO:0007669"/>
    <property type="project" value="UniProtKB-KW"/>
</dbReference>
<dbReference type="AlphaFoldDB" id="A0A0M0BVT2"/>
<name>A0A0M0BVT2_9ARCH</name>
<keyword evidence="4" id="KW-0408">Iron</keyword>
<gene>
    <name evidence="7" type="ORF">AC478_00755</name>
</gene>
<evidence type="ECO:0000313" key="8">
    <source>
        <dbReference type="Proteomes" id="UP000054016"/>
    </source>
</evidence>
<feature type="non-terminal residue" evidence="7">
    <location>
        <position position="193"/>
    </location>
</feature>
<dbReference type="InterPro" id="IPR006158">
    <property type="entry name" value="Cobalamin-bd"/>
</dbReference>
<dbReference type="GO" id="GO:0031419">
    <property type="term" value="F:cobalamin binding"/>
    <property type="evidence" value="ECO:0007669"/>
    <property type="project" value="InterPro"/>
</dbReference>
<accession>A0A0M0BVT2</accession>
<comment type="cofactor">
    <cofactor evidence="1">
        <name>[4Fe-4S] cluster</name>
        <dbReference type="ChEBI" id="CHEBI:49883"/>
    </cofactor>
</comment>
<comment type="caution">
    <text evidence="7">The sequence shown here is derived from an EMBL/GenBank/DDBJ whole genome shotgun (WGS) entry which is preliminary data.</text>
</comment>
<organism evidence="7 8">
    <name type="scientific">miscellaneous Crenarchaeota group-1 archaeon SG8-32-3</name>
    <dbReference type="NCBI Taxonomy" id="1685125"/>
    <lineage>
        <taxon>Archaea</taxon>
        <taxon>Candidatus Bathyarchaeota</taxon>
        <taxon>MCG-1</taxon>
    </lineage>
</organism>
<proteinExistence type="predicted"/>
<dbReference type="InterPro" id="IPR051198">
    <property type="entry name" value="BchE-like"/>
</dbReference>
<keyword evidence="2" id="KW-0949">S-adenosyl-L-methionine</keyword>
<dbReference type="PROSITE" id="PS51332">
    <property type="entry name" value="B12_BINDING"/>
    <property type="match status" value="1"/>
</dbReference>
<dbReference type="CDD" id="cd02068">
    <property type="entry name" value="radical_SAM_B12_BD"/>
    <property type="match status" value="1"/>
</dbReference>